<feature type="signal peptide" evidence="2">
    <location>
        <begin position="1"/>
        <end position="24"/>
    </location>
</feature>
<sequence length="274" mass="29219">MCFAFRRAALGALAVVALTSVASARELRVCADPNNLPFSNDRGEGFENRIARIVADEIGAEVSFVWWAQRRGYVRNTLKAGLCDLVPGAAVGVPGMATTRPYYSSTYVFVTRAGEPVVSSFDDPGLRTRLVGVQLVGDDGWNTPPAHALAARGVVANVRGYNLYGDYRQPNPPARIVDAVASRDIDVAVAWGPMAGYFATREPAKLVVTPVDPAATPPLPPMRFDIAMGVRPADKSLRDDIQGALDRRRADIDAVLASYGVPRVDAGAVAGARP</sequence>
<organism evidence="4 5">
    <name type="scientific">Alsobacter ponti</name>
    <dbReference type="NCBI Taxonomy" id="2962936"/>
    <lineage>
        <taxon>Bacteria</taxon>
        <taxon>Pseudomonadati</taxon>
        <taxon>Pseudomonadota</taxon>
        <taxon>Alphaproteobacteria</taxon>
        <taxon>Hyphomicrobiales</taxon>
        <taxon>Alsobacteraceae</taxon>
        <taxon>Alsobacter</taxon>
    </lineage>
</organism>
<evidence type="ECO:0000313" key="5">
    <source>
        <dbReference type="Proteomes" id="UP001205890"/>
    </source>
</evidence>
<keyword evidence="5" id="KW-1185">Reference proteome</keyword>
<feature type="domain" description="Solute-binding protein family 3/N-terminal" evidence="3">
    <location>
        <begin position="26"/>
        <end position="262"/>
    </location>
</feature>
<keyword evidence="1 2" id="KW-0732">Signal</keyword>
<evidence type="ECO:0000256" key="1">
    <source>
        <dbReference type="ARBA" id="ARBA00022729"/>
    </source>
</evidence>
<dbReference type="Gene3D" id="3.40.190.10">
    <property type="entry name" value="Periplasmic binding protein-like II"/>
    <property type="match status" value="2"/>
</dbReference>
<dbReference type="PANTHER" id="PTHR35936:SF17">
    <property type="entry name" value="ARGININE-BINDING EXTRACELLULAR PROTEIN ARTP"/>
    <property type="match status" value="1"/>
</dbReference>
<dbReference type="EMBL" id="JANCLU010000029">
    <property type="protein sequence ID" value="MCP8940879.1"/>
    <property type="molecule type" value="Genomic_DNA"/>
</dbReference>
<comment type="caution">
    <text evidence="4">The sequence shown here is derived from an EMBL/GenBank/DDBJ whole genome shotgun (WGS) entry which is preliminary data.</text>
</comment>
<dbReference type="Proteomes" id="UP001205890">
    <property type="component" value="Unassembled WGS sequence"/>
</dbReference>
<dbReference type="RefSeq" id="WP_254746133.1">
    <property type="nucleotide sequence ID" value="NZ_JANCLU010000029.1"/>
</dbReference>
<accession>A0ABT1LHE7</accession>
<evidence type="ECO:0000313" key="4">
    <source>
        <dbReference type="EMBL" id="MCP8940879.1"/>
    </source>
</evidence>
<dbReference type="Pfam" id="PF00497">
    <property type="entry name" value="SBP_bac_3"/>
    <property type="match status" value="1"/>
</dbReference>
<feature type="chain" id="PRO_5046153316" evidence="2">
    <location>
        <begin position="25"/>
        <end position="274"/>
    </location>
</feature>
<proteinExistence type="predicted"/>
<name>A0ABT1LHE7_9HYPH</name>
<reference evidence="4 5" key="1">
    <citation type="submission" date="2022-07" db="EMBL/GenBank/DDBJ databases">
        <authorList>
            <person name="Li W.-J."/>
            <person name="Deng Q.-Q."/>
        </authorList>
    </citation>
    <scope>NUCLEOTIDE SEQUENCE [LARGE SCALE GENOMIC DNA]</scope>
    <source>
        <strain evidence="4 5">SYSU M60028</strain>
    </source>
</reference>
<dbReference type="InterPro" id="IPR022448">
    <property type="entry name" value="Quinoprotein_dehydrogenase"/>
</dbReference>
<dbReference type="NCBIfam" id="TIGR03871">
    <property type="entry name" value="ABC_peri_MoxJ_2"/>
    <property type="match status" value="1"/>
</dbReference>
<evidence type="ECO:0000256" key="2">
    <source>
        <dbReference type="SAM" id="SignalP"/>
    </source>
</evidence>
<dbReference type="SUPFAM" id="SSF53850">
    <property type="entry name" value="Periplasmic binding protein-like II"/>
    <property type="match status" value="1"/>
</dbReference>
<dbReference type="PANTHER" id="PTHR35936">
    <property type="entry name" value="MEMBRANE-BOUND LYTIC MUREIN TRANSGLYCOSYLASE F"/>
    <property type="match status" value="1"/>
</dbReference>
<protein>
    <submittedName>
        <fullName evidence="4">Substrate-binding domain-containing protein</fullName>
    </submittedName>
</protein>
<dbReference type="InterPro" id="IPR001638">
    <property type="entry name" value="Solute-binding_3/MltF_N"/>
</dbReference>
<dbReference type="SMART" id="SM00062">
    <property type="entry name" value="PBPb"/>
    <property type="match status" value="1"/>
</dbReference>
<gene>
    <name evidence="4" type="ORF">NK718_20320</name>
</gene>
<evidence type="ECO:0000259" key="3">
    <source>
        <dbReference type="SMART" id="SM00062"/>
    </source>
</evidence>